<dbReference type="PRINTS" id="PR00411">
    <property type="entry name" value="PNDRDTASEI"/>
</dbReference>
<keyword evidence="10" id="KW-0676">Redox-active center</keyword>
<sequence>MQQDQVVKVPDIGDVIDIQVIEILVAPGDQLDIEAPLLTLESDKATMDVPSPIAGTVTEVLVAVGDSVSTDTPIVRIHGPEKSTGPTDSVPTKTVDDDRSVTPDPEPATVRVSSSEAEIRTQLVVLGAGPGGYTAAFRAADLGIDTVLIDSSPTLGGVCLNVGCIPSKALLHAARVIEETAEMQTAGLEFGPPTIDREKLVAWKDSVVEKLTDGLNTLSQKRKVTVINGHGSFTAANHVCVTSENGKTDIAFEQAIIAAGSEPIQLPDLPDDPRIIDSTGALALEQIPGRLLIIGGGIIGLEMATVYQALGSLVTIAEMADQLMPGVDADLLRPLNLRLKRRCQNLLLNTRVSHINAADAGLDVTFEREGTTLTEQFDQVLVAVGRQPNGRLIGAENAGITVDDSGFIPVDRKQKTNIDHIFACGDIVGPPMLAHKATHEGKVAAEVAAGLPSAFDARSIPSVAYTDPEIAWVGLSEMDANSQGIKFEKSIFPWAASGRALGLTRTEGLTKLLFEPGSRRLLGAGIVGVNAGDLIAEACLAIEMQCEAQDIALTIHPHPTLSETLALAAEAFDGTITDLYLPRKN</sequence>
<evidence type="ECO:0000256" key="3">
    <source>
        <dbReference type="ARBA" id="ARBA00012608"/>
    </source>
</evidence>
<gene>
    <name evidence="14" type="ORF">MGWOODY_XGa576</name>
</gene>
<proteinExistence type="inferred from homology"/>
<evidence type="ECO:0000256" key="10">
    <source>
        <dbReference type="ARBA" id="ARBA00023284"/>
    </source>
</evidence>
<keyword evidence="14" id="KW-0670">Pyruvate</keyword>
<evidence type="ECO:0000259" key="13">
    <source>
        <dbReference type="PROSITE" id="PS50968"/>
    </source>
</evidence>
<dbReference type="InterPro" id="IPR036188">
    <property type="entry name" value="FAD/NAD-bd_sf"/>
</dbReference>
<name>A0A160TRQ4_9ZZZZ</name>
<dbReference type="Gene3D" id="2.40.50.100">
    <property type="match status" value="1"/>
</dbReference>
<evidence type="ECO:0000256" key="2">
    <source>
        <dbReference type="ARBA" id="ARBA00007532"/>
    </source>
</evidence>
<dbReference type="Pfam" id="PF00364">
    <property type="entry name" value="Biotin_lipoyl"/>
    <property type="match status" value="1"/>
</dbReference>
<dbReference type="NCBIfam" id="TIGR01350">
    <property type="entry name" value="lipoamide_DH"/>
    <property type="match status" value="1"/>
</dbReference>
<dbReference type="PANTHER" id="PTHR22912">
    <property type="entry name" value="DISULFIDE OXIDOREDUCTASE"/>
    <property type="match status" value="1"/>
</dbReference>
<evidence type="ECO:0000256" key="5">
    <source>
        <dbReference type="ARBA" id="ARBA00022823"/>
    </source>
</evidence>
<comment type="cofactor">
    <cofactor evidence="1">
        <name>FAD</name>
        <dbReference type="ChEBI" id="CHEBI:57692"/>
    </cofactor>
</comment>
<keyword evidence="9" id="KW-1015">Disulfide bond</keyword>
<keyword evidence="5" id="KW-0450">Lipoyl</keyword>
<dbReference type="PROSITE" id="PS00189">
    <property type="entry name" value="LIPOYL"/>
    <property type="match status" value="1"/>
</dbReference>
<dbReference type="Pfam" id="PF07992">
    <property type="entry name" value="Pyr_redox_2"/>
    <property type="match status" value="1"/>
</dbReference>
<dbReference type="InterPro" id="IPR003016">
    <property type="entry name" value="2-oxoA_DH_lipoyl-BS"/>
</dbReference>
<reference evidence="14" key="1">
    <citation type="submission" date="2015-10" db="EMBL/GenBank/DDBJ databases">
        <authorList>
            <person name="Gilbert D.G."/>
        </authorList>
    </citation>
    <scope>NUCLEOTIDE SEQUENCE</scope>
</reference>
<dbReference type="CDD" id="cd06849">
    <property type="entry name" value="lipoyl_domain"/>
    <property type="match status" value="1"/>
</dbReference>
<dbReference type="EMBL" id="CZRL01000086">
    <property type="protein sequence ID" value="CUS52665.1"/>
    <property type="molecule type" value="Genomic_DNA"/>
</dbReference>
<accession>A0A160TRQ4</accession>
<dbReference type="AlphaFoldDB" id="A0A160TRQ4"/>
<dbReference type="SUPFAM" id="SSF55424">
    <property type="entry name" value="FAD/NAD-linked reductases, dimerisation (C-terminal) domain"/>
    <property type="match status" value="1"/>
</dbReference>
<evidence type="ECO:0000256" key="8">
    <source>
        <dbReference type="ARBA" id="ARBA00023027"/>
    </source>
</evidence>
<keyword evidence="8" id="KW-0520">NAD</keyword>
<dbReference type="GO" id="GO:0050660">
    <property type="term" value="F:flavin adenine dinucleotide binding"/>
    <property type="evidence" value="ECO:0007669"/>
    <property type="project" value="InterPro"/>
</dbReference>
<comment type="catalytic activity">
    <reaction evidence="11">
        <text>N(6)-[(R)-dihydrolipoyl]-L-lysyl-[protein] + NAD(+) = N(6)-[(R)-lipoyl]-L-lysyl-[protein] + NADH + H(+)</text>
        <dbReference type="Rhea" id="RHEA:15045"/>
        <dbReference type="Rhea" id="RHEA-COMP:10474"/>
        <dbReference type="Rhea" id="RHEA-COMP:10475"/>
        <dbReference type="ChEBI" id="CHEBI:15378"/>
        <dbReference type="ChEBI" id="CHEBI:57540"/>
        <dbReference type="ChEBI" id="CHEBI:57945"/>
        <dbReference type="ChEBI" id="CHEBI:83099"/>
        <dbReference type="ChEBI" id="CHEBI:83100"/>
        <dbReference type="EC" id="1.8.1.4"/>
    </reaction>
</comment>
<evidence type="ECO:0000256" key="11">
    <source>
        <dbReference type="ARBA" id="ARBA00049187"/>
    </source>
</evidence>
<protein>
    <recommendedName>
        <fullName evidence="3">dihydrolipoyl dehydrogenase</fullName>
        <ecNumber evidence="3">1.8.1.4</ecNumber>
    </recommendedName>
</protein>
<keyword evidence="4" id="KW-0285">Flavoprotein</keyword>
<dbReference type="Gene3D" id="3.50.50.60">
    <property type="entry name" value="FAD/NAD(P)-binding domain"/>
    <property type="match status" value="2"/>
</dbReference>
<dbReference type="InterPro" id="IPR001100">
    <property type="entry name" value="Pyr_nuc-diS_OxRdtase"/>
</dbReference>
<dbReference type="GO" id="GO:0004148">
    <property type="term" value="F:dihydrolipoyl dehydrogenase (NADH) activity"/>
    <property type="evidence" value="ECO:0007669"/>
    <property type="project" value="UniProtKB-EC"/>
</dbReference>
<organism evidence="14">
    <name type="scientific">hydrothermal vent metagenome</name>
    <dbReference type="NCBI Taxonomy" id="652676"/>
    <lineage>
        <taxon>unclassified sequences</taxon>
        <taxon>metagenomes</taxon>
        <taxon>ecological metagenomes</taxon>
    </lineage>
</organism>
<comment type="similarity">
    <text evidence="2">Belongs to the class-I pyridine nucleotide-disulfide oxidoreductase family.</text>
</comment>
<evidence type="ECO:0000256" key="4">
    <source>
        <dbReference type="ARBA" id="ARBA00022630"/>
    </source>
</evidence>
<dbReference type="InterPro" id="IPR050151">
    <property type="entry name" value="Class-I_Pyr_Nuc-Dis_Oxidored"/>
</dbReference>
<feature type="domain" description="Lipoyl-binding" evidence="13">
    <location>
        <begin position="4"/>
        <end position="78"/>
    </location>
</feature>
<evidence type="ECO:0000256" key="7">
    <source>
        <dbReference type="ARBA" id="ARBA00023002"/>
    </source>
</evidence>
<dbReference type="InterPro" id="IPR004099">
    <property type="entry name" value="Pyr_nucl-diS_OxRdtase_dimer"/>
</dbReference>
<dbReference type="InterPro" id="IPR012999">
    <property type="entry name" value="Pyr_OxRdtase_I_AS"/>
</dbReference>
<dbReference type="PRINTS" id="PR00368">
    <property type="entry name" value="FADPNR"/>
</dbReference>
<dbReference type="PIRSF" id="PIRSF000350">
    <property type="entry name" value="Mercury_reductase_MerA"/>
    <property type="match status" value="1"/>
</dbReference>
<dbReference type="SUPFAM" id="SSF51905">
    <property type="entry name" value="FAD/NAD(P)-binding domain"/>
    <property type="match status" value="1"/>
</dbReference>
<dbReference type="PANTHER" id="PTHR22912:SF160">
    <property type="entry name" value="DIHYDROLIPOYL DEHYDROGENASE"/>
    <property type="match status" value="1"/>
</dbReference>
<feature type="region of interest" description="Disordered" evidence="12">
    <location>
        <begin position="72"/>
        <end position="114"/>
    </location>
</feature>
<dbReference type="InterPro" id="IPR011053">
    <property type="entry name" value="Single_hybrid_motif"/>
</dbReference>
<dbReference type="InterPro" id="IPR000089">
    <property type="entry name" value="Biotin_lipoyl"/>
</dbReference>
<dbReference type="Gene3D" id="3.30.390.30">
    <property type="match status" value="1"/>
</dbReference>
<dbReference type="EC" id="1.8.1.4" evidence="3"/>
<evidence type="ECO:0000256" key="6">
    <source>
        <dbReference type="ARBA" id="ARBA00022827"/>
    </source>
</evidence>
<dbReference type="GO" id="GO:0006103">
    <property type="term" value="P:2-oxoglutarate metabolic process"/>
    <property type="evidence" value="ECO:0007669"/>
    <property type="project" value="TreeGrafter"/>
</dbReference>
<dbReference type="FunFam" id="3.30.390.30:FF:000001">
    <property type="entry name" value="Dihydrolipoyl dehydrogenase"/>
    <property type="match status" value="1"/>
</dbReference>
<evidence type="ECO:0000256" key="9">
    <source>
        <dbReference type="ARBA" id="ARBA00023157"/>
    </source>
</evidence>
<dbReference type="PROSITE" id="PS50968">
    <property type="entry name" value="BIOTINYL_LIPOYL"/>
    <property type="match status" value="1"/>
</dbReference>
<evidence type="ECO:0000256" key="1">
    <source>
        <dbReference type="ARBA" id="ARBA00001974"/>
    </source>
</evidence>
<dbReference type="SUPFAM" id="SSF51230">
    <property type="entry name" value="Single hybrid motif"/>
    <property type="match status" value="1"/>
</dbReference>
<dbReference type="PROSITE" id="PS00076">
    <property type="entry name" value="PYRIDINE_REDOX_1"/>
    <property type="match status" value="1"/>
</dbReference>
<dbReference type="Pfam" id="PF02852">
    <property type="entry name" value="Pyr_redox_dim"/>
    <property type="match status" value="1"/>
</dbReference>
<evidence type="ECO:0000256" key="12">
    <source>
        <dbReference type="SAM" id="MobiDB-lite"/>
    </source>
</evidence>
<keyword evidence="7 14" id="KW-0560">Oxidoreductase</keyword>
<dbReference type="InterPro" id="IPR016156">
    <property type="entry name" value="FAD/NAD-linked_Rdtase_dimer_sf"/>
</dbReference>
<dbReference type="InterPro" id="IPR023753">
    <property type="entry name" value="FAD/NAD-binding_dom"/>
</dbReference>
<evidence type="ECO:0000313" key="14">
    <source>
        <dbReference type="EMBL" id="CUS52665.1"/>
    </source>
</evidence>
<dbReference type="InterPro" id="IPR006258">
    <property type="entry name" value="Lipoamide_DH"/>
</dbReference>
<keyword evidence="6" id="KW-0274">FAD</keyword>